<accession>A0A0G1Y069</accession>
<protein>
    <submittedName>
        <fullName evidence="6">Polymerase III, epsilon subunit protein</fullName>
    </submittedName>
</protein>
<dbReference type="InterPro" id="IPR045028">
    <property type="entry name" value="DinG/Rad3-like"/>
</dbReference>
<comment type="caution">
    <text evidence="6">The sequence shown here is derived from an EMBL/GenBank/DDBJ whole genome shotgun (WGS) entry which is preliminary data.</text>
</comment>
<dbReference type="InterPro" id="IPR012337">
    <property type="entry name" value="RNaseH-like_sf"/>
</dbReference>
<dbReference type="InterPro" id="IPR006555">
    <property type="entry name" value="ATP-dep_Helicase_C"/>
</dbReference>
<dbReference type="SMART" id="SM00491">
    <property type="entry name" value="HELICc2"/>
    <property type="match status" value="1"/>
</dbReference>
<dbReference type="GO" id="GO:0005524">
    <property type="term" value="F:ATP binding"/>
    <property type="evidence" value="ECO:0007669"/>
    <property type="project" value="UniProtKB-KW"/>
</dbReference>
<keyword evidence="2" id="KW-0378">Hydrolase</keyword>
<dbReference type="Pfam" id="PF13307">
    <property type="entry name" value="Helicase_C_2"/>
    <property type="match status" value="1"/>
</dbReference>
<dbReference type="EMBL" id="LCPZ01000012">
    <property type="protein sequence ID" value="KKW08297.1"/>
    <property type="molecule type" value="Genomic_DNA"/>
</dbReference>
<dbReference type="PATRIC" id="fig|1618669.3.peg.425"/>
<gene>
    <name evidence="6" type="ORF">UY44_C0012G0011</name>
</gene>
<dbReference type="SUPFAM" id="SSF53098">
    <property type="entry name" value="Ribonuclease H-like"/>
    <property type="match status" value="1"/>
</dbReference>
<dbReference type="GO" id="GO:0006139">
    <property type="term" value="P:nucleobase-containing compound metabolic process"/>
    <property type="evidence" value="ECO:0007669"/>
    <property type="project" value="InterPro"/>
</dbReference>
<dbReference type="GO" id="GO:0003678">
    <property type="term" value="F:DNA helicase activity"/>
    <property type="evidence" value="ECO:0007669"/>
    <property type="project" value="TreeGrafter"/>
</dbReference>
<dbReference type="InterPro" id="IPR027417">
    <property type="entry name" value="P-loop_NTPase"/>
</dbReference>
<dbReference type="FunFam" id="3.30.420.10:FF:000045">
    <property type="entry name" value="3'-5' exonuclease DinG"/>
    <property type="match status" value="1"/>
</dbReference>
<dbReference type="GO" id="GO:0004527">
    <property type="term" value="F:exonuclease activity"/>
    <property type="evidence" value="ECO:0007669"/>
    <property type="project" value="UniProtKB-ARBA"/>
</dbReference>
<evidence type="ECO:0000256" key="1">
    <source>
        <dbReference type="ARBA" id="ARBA00022741"/>
    </source>
</evidence>
<dbReference type="AlphaFoldDB" id="A0A0G1Y069"/>
<dbReference type="PROSITE" id="PS51193">
    <property type="entry name" value="HELICASE_ATP_BIND_2"/>
    <property type="match status" value="1"/>
</dbReference>
<dbReference type="Gene3D" id="3.40.50.300">
    <property type="entry name" value="P-loop containing nucleotide triphosphate hydrolases"/>
    <property type="match status" value="2"/>
</dbReference>
<reference evidence="6 7" key="1">
    <citation type="journal article" date="2015" name="Nature">
        <title>rRNA introns, odd ribosomes, and small enigmatic genomes across a large radiation of phyla.</title>
        <authorList>
            <person name="Brown C.T."/>
            <person name="Hug L.A."/>
            <person name="Thomas B.C."/>
            <person name="Sharon I."/>
            <person name="Castelle C.J."/>
            <person name="Singh A."/>
            <person name="Wilkins M.J."/>
            <person name="Williams K.H."/>
            <person name="Banfield J.F."/>
        </authorList>
    </citation>
    <scope>NUCLEOTIDE SEQUENCE [LARGE SCALE GENOMIC DNA]</scope>
</reference>
<evidence type="ECO:0000259" key="5">
    <source>
        <dbReference type="PROSITE" id="PS51193"/>
    </source>
</evidence>
<dbReference type="Proteomes" id="UP000033965">
    <property type="component" value="Unassembled WGS sequence"/>
</dbReference>
<dbReference type="Gene3D" id="3.30.420.10">
    <property type="entry name" value="Ribonuclease H-like superfamily/Ribonuclease H"/>
    <property type="match status" value="1"/>
</dbReference>
<feature type="domain" description="Helicase ATP-binding" evidence="5">
    <location>
        <begin position="234"/>
        <end position="548"/>
    </location>
</feature>
<evidence type="ECO:0000313" key="6">
    <source>
        <dbReference type="EMBL" id="KKW08297.1"/>
    </source>
</evidence>
<evidence type="ECO:0000256" key="4">
    <source>
        <dbReference type="ARBA" id="ARBA00038058"/>
    </source>
</evidence>
<dbReference type="InterPro" id="IPR013520">
    <property type="entry name" value="Ribonucl_H"/>
</dbReference>
<organism evidence="6 7">
    <name type="scientific">Candidatus Kaiserbacteria bacterium GW2011_GWA2_49_19</name>
    <dbReference type="NCBI Taxonomy" id="1618669"/>
    <lineage>
        <taxon>Bacteria</taxon>
        <taxon>Candidatus Kaiseribacteriota</taxon>
    </lineage>
</organism>
<sequence>MEYVILDIETTGLDLETSSIIEVGALIVSNGEIKDKYSSFVRYEAKLPETTKRITGITDSMLEGAPSLEEVVERMRDFIQKRPVIAHNGFSFDFRMLERVGLKIAEKYDSMEFAFFILPTSTTGHGTSALAERFTLGTVPHRALADCELEFAIIQKLREEWSKKNRKKAAALKSVGEDTGWWWTQLLTGKSEGVPDISVLVEPHVPYRKKDADQNKLSLGAQPIDLKDVEKFFTSKSTLEYAEDRPEQRDMARFVAESFNAKTHAAVEAGTGVGKSKAYLVPSVLFAPKNDRPVVISTYTKALQDQLATKEIKHVRDTVKPDLRVAVVKGKQNYVCLDKFREFAEDTVALVQRSLYEHAEEQTRYTTRLALTLLSSWVLETERGDWDELPYWLTERIPKRVMQDICNIDEMCTRDVCELFDEQKCFYAKARLRAKDADLVIMNHAILLTGIRKVLHKAEVSIESEETDEPRTEVSYTHPVLPPEAKYVIFDEAHHLEDAATSAWTLTLSQALLERLIRQLYDERRGVRRIMDAVINAAKNDKRLSDIAAMFDGIQKDLKLDIRVLFDEILEKIIPYDPSAKWDTNVSFEELSRTPAVMKPLTQTLESIEGRLVQICNILADFSKRTDNEKLRKALIVRYDLTFRLANAVTKIASDDNFFVRYIERSGMTVQIFAAPLSIAGQMKELVYDNFRSVVLTSATITVDDKFNFLARRCGTNLIEKERVRYLQRPSSFDYARQVQFFVPRGITYANGKEEKKRHTRQCIDFLKEAIVASQGGALILCSSHEQVDELYKGLLDHLSSKNIWLLRQSKHQSITSVVRDFANDINSVLIGTASLWQGVDVPGPALRSLFIYKIPYRMFTEPLIKARRDEIDREGGDSFSTYYEPLAALDLKQGFGRLIRKKTDIGIAVLLDDRILKKDTLLKSFPPGVTIRLAEQAQICDALAELAQIVDVKEAPETGL</sequence>
<evidence type="ECO:0000256" key="3">
    <source>
        <dbReference type="ARBA" id="ARBA00022840"/>
    </source>
</evidence>
<name>A0A0G1Y069_9BACT</name>
<dbReference type="InterPro" id="IPR036397">
    <property type="entry name" value="RNaseH_sf"/>
</dbReference>
<dbReference type="GO" id="GO:0016818">
    <property type="term" value="F:hydrolase activity, acting on acid anhydrides, in phosphorus-containing anhydrides"/>
    <property type="evidence" value="ECO:0007669"/>
    <property type="project" value="InterPro"/>
</dbReference>
<keyword evidence="1" id="KW-0547">Nucleotide-binding</keyword>
<evidence type="ECO:0000256" key="2">
    <source>
        <dbReference type="ARBA" id="ARBA00022801"/>
    </source>
</evidence>
<dbReference type="InterPro" id="IPR014013">
    <property type="entry name" value="Helic_SF1/SF2_ATP-bd_DinG/Rad3"/>
</dbReference>
<proteinExistence type="inferred from homology"/>
<dbReference type="SUPFAM" id="SSF52540">
    <property type="entry name" value="P-loop containing nucleoside triphosphate hydrolases"/>
    <property type="match status" value="1"/>
</dbReference>
<evidence type="ECO:0000313" key="7">
    <source>
        <dbReference type="Proteomes" id="UP000033965"/>
    </source>
</evidence>
<dbReference type="PANTHER" id="PTHR11472:SF34">
    <property type="entry name" value="REGULATOR OF TELOMERE ELONGATION HELICASE 1"/>
    <property type="match status" value="1"/>
</dbReference>
<dbReference type="PANTHER" id="PTHR11472">
    <property type="entry name" value="DNA REPAIR DEAD HELICASE RAD3/XP-D SUBFAMILY MEMBER"/>
    <property type="match status" value="1"/>
</dbReference>
<dbReference type="Pfam" id="PF00929">
    <property type="entry name" value="RNase_T"/>
    <property type="match status" value="1"/>
</dbReference>
<comment type="similarity">
    <text evidence="4">Belongs to the helicase family. DinG subfamily.</text>
</comment>
<dbReference type="CDD" id="cd06127">
    <property type="entry name" value="DEDDh"/>
    <property type="match status" value="1"/>
</dbReference>
<dbReference type="GO" id="GO:0003676">
    <property type="term" value="F:nucleic acid binding"/>
    <property type="evidence" value="ECO:0007669"/>
    <property type="project" value="InterPro"/>
</dbReference>
<keyword evidence="3" id="KW-0067">ATP-binding</keyword>
<dbReference type="SMART" id="SM00479">
    <property type="entry name" value="EXOIII"/>
    <property type="match status" value="1"/>
</dbReference>